<keyword evidence="1" id="KW-0732">Signal</keyword>
<dbReference type="Pfam" id="PF12710">
    <property type="entry name" value="HAD"/>
    <property type="match status" value="1"/>
</dbReference>
<evidence type="ECO:0000313" key="2">
    <source>
        <dbReference type="EMBL" id="QEI06086.1"/>
    </source>
</evidence>
<dbReference type="KEGG" id="pacr:FXN63_09750"/>
<dbReference type="RefSeq" id="WP_148814469.1">
    <property type="nucleotide sequence ID" value="NZ_CP043046.1"/>
</dbReference>
<evidence type="ECO:0000256" key="1">
    <source>
        <dbReference type="SAM" id="SignalP"/>
    </source>
</evidence>
<dbReference type="OrthoDB" id="9799365at2"/>
<dbReference type="InterPro" id="IPR036412">
    <property type="entry name" value="HAD-like_sf"/>
</dbReference>
<dbReference type="InterPro" id="IPR023214">
    <property type="entry name" value="HAD_sf"/>
</dbReference>
<name>A0A5C0AWF9_9BURK</name>
<feature type="signal peptide" evidence="1">
    <location>
        <begin position="1"/>
        <end position="22"/>
    </location>
</feature>
<proteinExistence type="predicted"/>
<dbReference type="EMBL" id="CP043046">
    <property type="protein sequence ID" value="QEI06086.1"/>
    <property type="molecule type" value="Genomic_DNA"/>
</dbReference>
<keyword evidence="2" id="KW-0378">Hydrolase</keyword>
<reference evidence="2 3" key="1">
    <citation type="submission" date="2019-08" db="EMBL/GenBank/DDBJ databases">
        <title>Amphibian skin-associated Pigmentiphaga: genome sequence and occurrence across geography and hosts.</title>
        <authorList>
            <person name="Bletz M.C."/>
            <person name="Bunk B."/>
            <person name="Sproeer C."/>
            <person name="Biwer P."/>
            <person name="Reiter S."/>
            <person name="Rabemananjara F.C.E."/>
            <person name="Schulz S."/>
            <person name="Overmann J."/>
            <person name="Vences M."/>
        </authorList>
    </citation>
    <scope>NUCLEOTIDE SEQUENCE [LARGE SCALE GENOMIC DNA]</scope>
    <source>
        <strain evidence="2 3">Mada1488</strain>
    </source>
</reference>
<dbReference type="GO" id="GO:0016787">
    <property type="term" value="F:hydrolase activity"/>
    <property type="evidence" value="ECO:0007669"/>
    <property type="project" value="UniProtKB-KW"/>
</dbReference>
<evidence type="ECO:0000313" key="3">
    <source>
        <dbReference type="Proteomes" id="UP000325161"/>
    </source>
</evidence>
<dbReference type="AlphaFoldDB" id="A0A5C0AWF9"/>
<sequence length="346" mass="38517">MFARSSRTVFSTVLALALTACAAPTTPTQQATATATVPGASASVQPISQLASWNAGSNRDRIVDFVRRVTTPGSPDFVAPVDRLAVFDNDGTLWAEKPQYPSVFFYFDRIRELAPANPTWRDDKVLRAIIDRDDAALANISIPDILRIATLAETGVSQEEFRAYATRWLATAKHPVLGRPYTQLVYQPMLELLDYLRANGFKTYISTGAFEELTRVLAPVYGIAPEQVIASRWKMRFETTSEGTRVVRLPEVDFYNNTANKPVSIEQFLGRRPILTVGNSDGDLGMMAYTADRKGPSLAILIDHDDAAREYQYTAGAERVVTQATQRGWVTVSMRRDWRTVYPPAR</sequence>
<accession>A0A5C0AWF9</accession>
<protein>
    <submittedName>
        <fullName evidence="2">Haloacid dehalogenase-like hydrolase</fullName>
    </submittedName>
</protein>
<dbReference type="SUPFAM" id="SSF56784">
    <property type="entry name" value="HAD-like"/>
    <property type="match status" value="1"/>
</dbReference>
<dbReference type="Proteomes" id="UP000325161">
    <property type="component" value="Chromosome"/>
</dbReference>
<dbReference type="Gene3D" id="3.40.50.1000">
    <property type="entry name" value="HAD superfamily/HAD-like"/>
    <property type="match status" value="1"/>
</dbReference>
<dbReference type="PROSITE" id="PS51257">
    <property type="entry name" value="PROKAR_LIPOPROTEIN"/>
    <property type="match status" value="1"/>
</dbReference>
<feature type="chain" id="PRO_5022834514" evidence="1">
    <location>
        <begin position="23"/>
        <end position="346"/>
    </location>
</feature>
<keyword evidence="3" id="KW-1185">Reference proteome</keyword>
<gene>
    <name evidence="2" type="ORF">FXN63_09750</name>
</gene>
<organism evidence="2 3">
    <name type="scientific">Pigmentiphaga aceris</name>
    <dbReference type="NCBI Taxonomy" id="1940612"/>
    <lineage>
        <taxon>Bacteria</taxon>
        <taxon>Pseudomonadati</taxon>
        <taxon>Pseudomonadota</taxon>
        <taxon>Betaproteobacteria</taxon>
        <taxon>Burkholderiales</taxon>
        <taxon>Alcaligenaceae</taxon>
        <taxon>Pigmentiphaga</taxon>
    </lineage>
</organism>